<dbReference type="InterPro" id="IPR000847">
    <property type="entry name" value="LysR_HTH_N"/>
</dbReference>
<comment type="similarity">
    <text evidence="1">Belongs to the LysR transcriptional regulatory family.</text>
</comment>
<dbReference type="InterPro" id="IPR005119">
    <property type="entry name" value="LysR_subst-bd"/>
</dbReference>
<dbReference type="InterPro" id="IPR036390">
    <property type="entry name" value="WH_DNA-bd_sf"/>
</dbReference>
<name>A0A375FSH0_9BURK</name>
<proteinExistence type="inferred from homology"/>
<evidence type="ECO:0000256" key="3">
    <source>
        <dbReference type="ARBA" id="ARBA00023125"/>
    </source>
</evidence>
<dbReference type="Gene3D" id="1.10.10.10">
    <property type="entry name" value="Winged helix-like DNA-binding domain superfamily/Winged helix DNA-binding domain"/>
    <property type="match status" value="1"/>
</dbReference>
<dbReference type="GO" id="GO:0010628">
    <property type="term" value="P:positive regulation of gene expression"/>
    <property type="evidence" value="ECO:0007669"/>
    <property type="project" value="TreeGrafter"/>
</dbReference>
<evidence type="ECO:0000256" key="2">
    <source>
        <dbReference type="ARBA" id="ARBA00023015"/>
    </source>
</evidence>
<dbReference type="Pfam" id="PF00126">
    <property type="entry name" value="HTH_1"/>
    <property type="match status" value="1"/>
</dbReference>
<evidence type="ECO:0000256" key="1">
    <source>
        <dbReference type="ARBA" id="ARBA00009437"/>
    </source>
</evidence>
<evidence type="ECO:0000259" key="5">
    <source>
        <dbReference type="PROSITE" id="PS50931"/>
    </source>
</evidence>
<reference evidence="7" key="1">
    <citation type="submission" date="2018-01" db="EMBL/GenBank/DDBJ databases">
        <authorList>
            <person name="Gaut B.S."/>
            <person name="Morton B.R."/>
            <person name="Clegg M.T."/>
            <person name="Duvall M.R."/>
        </authorList>
    </citation>
    <scope>NUCLEOTIDE SEQUENCE [LARGE SCALE GENOMIC DNA]</scope>
</reference>
<keyword evidence="4" id="KW-0804">Transcription</keyword>
<keyword evidence="3" id="KW-0238">DNA-binding</keyword>
<evidence type="ECO:0000313" key="6">
    <source>
        <dbReference type="EMBL" id="SPC08394.1"/>
    </source>
</evidence>
<dbReference type="EMBL" id="OGUS01000092">
    <property type="protein sequence ID" value="SPC08394.1"/>
    <property type="molecule type" value="Genomic_DNA"/>
</dbReference>
<accession>A0A375FSH0</accession>
<dbReference type="InterPro" id="IPR036388">
    <property type="entry name" value="WH-like_DNA-bd_sf"/>
</dbReference>
<gene>
    <name evidence="6" type="ORF">CO2235_U840128</name>
</gene>
<dbReference type="GO" id="GO:0003700">
    <property type="term" value="F:DNA-binding transcription factor activity"/>
    <property type="evidence" value="ECO:0007669"/>
    <property type="project" value="InterPro"/>
</dbReference>
<organism evidence="6 7">
    <name type="scientific">Cupriavidus oxalaticus</name>
    <dbReference type="NCBI Taxonomy" id="96344"/>
    <lineage>
        <taxon>Bacteria</taxon>
        <taxon>Pseudomonadati</taxon>
        <taxon>Pseudomonadota</taxon>
        <taxon>Betaproteobacteria</taxon>
        <taxon>Burkholderiales</taxon>
        <taxon>Burkholderiaceae</taxon>
        <taxon>Cupriavidus</taxon>
    </lineage>
</organism>
<dbReference type="PRINTS" id="PR00039">
    <property type="entry name" value="HTHLYSR"/>
</dbReference>
<dbReference type="SUPFAM" id="SSF46785">
    <property type="entry name" value="Winged helix' DNA-binding domain"/>
    <property type="match status" value="1"/>
</dbReference>
<protein>
    <submittedName>
        <fullName evidence="6">Transcriptional regulator LysR family</fullName>
    </submittedName>
</protein>
<evidence type="ECO:0000256" key="4">
    <source>
        <dbReference type="ARBA" id="ARBA00023163"/>
    </source>
</evidence>
<keyword evidence="2" id="KW-0805">Transcription regulation</keyword>
<dbReference type="PANTHER" id="PTHR30427">
    <property type="entry name" value="TRANSCRIPTIONAL ACTIVATOR PROTEIN LYSR"/>
    <property type="match status" value="1"/>
</dbReference>
<dbReference type="AlphaFoldDB" id="A0A375FSH0"/>
<dbReference type="PANTHER" id="PTHR30427:SF1">
    <property type="entry name" value="TRANSCRIPTIONAL ACTIVATOR PROTEIN LYSR"/>
    <property type="match status" value="1"/>
</dbReference>
<dbReference type="SUPFAM" id="SSF53850">
    <property type="entry name" value="Periplasmic binding protein-like II"/>
    <property type="match status" value="1"/>
</dbReference>
<dbReference type="Pfam" id="PF03466">
    <property type="entry name" value="LysR_substrate"/>
    <property type="match status" value="1"/>
</dbReference>
<dbReference type="GO" id="GO:0043565">
    <property type="term" value="F:sequence-specific DNA binding"/>
    <property type="evidence" value="ECO:0007669"/>
    <property type="project" value="TreeGrafter"/>
</dbReference>
<feature type="domain" description="HTH lysR-type" evidence="5">
    <location>
        <begin position="20"/>
        <end position="77"/>
    </location>
</feature>
<comment type="caution">
    <text evidence="6">The sequence shown here is derived from an EMBL/GenBank/DDBJ whole genome shotgun (WGS) entry which is preliminary data.</text>
</comment>
<evidence type="ECO:0000313" key="7">
    <source>
        <dbReference type="Proteomes" id="UP000256862"/>
    </source>
</evidence>
<dbReference type="PROSITE" id="PS50931">
    <property type="entry name" value="HTH_LYSR"/>
    <property type="match status" value="1"/>
</dbReference>
<dbReference type="Gene3D" id="3.40.190.290">
    <property type="match status" value="1"/>
</dbReference>
<dbReference type="Proteomes" id="UP000256862">
    <property type="component" value="Unassembled WGS sequence"/>
</dbReference>
<sequence length="311" mass="33725">MGAHAFLIWASGNACTIAGMNFKQIETFRTVMLTGSMTVAAKQLHTSQPNVSRVIGKLEAELGFELFDRLPGRVVATKGAEALFREVERAFVGLDSLSDSARAIRDAGIGTLRVAAAASISLSVLPLAVRRFSEKYPQVRIVCDTSESYVIANWIATQHCDIGFVSNIADKPGVVASVIHTESAVCVVPARHRLAKKKRLVPEDLAGERFISLPGGNTSRRAIDAVFRDGDRIMALETPFAATICRMVSEGLGVSLVNPIVSRTMRFPGVVAIPFKPDIPFRSYMLRAQLAPRDTHVNHFAACMRAAFDAV</sequence>